<reference evidence="2 3" key="1">
    <citation type="submission" date="2024-01" db="EMBL/GenBank/DDBJ databases">
        <title>A draft genome for a cacao thread blight-causing isolate of Paramarasmius palmivorus.</title>
        <authorList>
            <person name="Baruah I.K."/>
            <person name="Bukari Y."/>
            <person name="Amoako-Attah I."/>
            <person name="Meinhardt L.W."/>
            <person name="Bailey B.A."/>
            <person name="Cohen S.P."/>
        </authorList>
    </citation>
    <scope>NUCLEOTIDE SEQUENCE [LARGE SCALE GENOMIC DNA]</scope>
    <source>
        <strain evidence="2 3">GH-12</strain>
    </source>
</reference>
<sequence>MPMVLCKYPSCWEQAIALPCLFRPTLAEPCVGQVTERIPPEILSRVFRNVHDTCPGKDQYRFCTRLASVCRVWRDVAVQDPRLWTSIVVANPTDRELEIVRLCLLRSGSCLLDVSLGEWEYKDEDSEDIMAEICELLGFHIGRLRSIRLRSTSTRSIPLLPHGELGVPGSKIPALRVFELYQHSGVSEEMAFQWIFELRNAPALERCVWDGDVHPDISSPAASGVAWTKITRIMDDLGVFCTTLTVLRTSFTFSVESVLFLSQLESVIEIVFENCSEATDFVLPKTAFVLGTLQELSVVRCSWGAIHVLLTLFNFPALLRLDIDCCSVSLAQFNLFCERSQFRLKKLCVAIDEASALDVTVFIGILRVQMVQLEELRLEYNGLDIPVTGEQSVPDQPSLAVLSRLRVLQIVSDFSSLLDRVIFRHVCCPSITTLDVRSAGNSVRELVHMLSASGSLLKCLTLRMKGALENSAEVNAFVDCPAFRSLRHATMAVDLPGRLLSTLTVFDISQTDAAFVWPWLSSFHLSYLVVDEFTLVAFVGSRSATTRIKACQKNVITYP</sequence>
<dbReference type="EMBL" id="JAYKXP010000011">
    <property type="protein sequence ID" value="KAK7053084.1"/>
    <property type="molecule type" value="Genomic_DNA"/>
</dbReference>
<name>A0AAW0DN53_9AGAR</name>
<accession>A0AAW0DN53</accession>
<dbReference type="InterPro" id="IPR032675">
    <property type="entry name" value="LRR_dom_sf"/>
</dbReference>
<dbReference type="SUPFAM" id="SSF52047">
    <property type="entry name" value="RNI-like"/>
    <property type="match status" value="1"/>
</dbReference>
<organism evidence="2 3">
    <name type="scientific">Paramarasmius palmivorus</name>
    <dbReference type="NCBI Taxonomy" id="297713"/>
    <lineage>
        <taxon>Eukaryota</taxon>
        <taxon>Fungi</taxon>
        <taxon>Dikarya</taxon>
        <taxon>Basidiomycota</taxon>
        <taxon>Agaricomycotina</taxon>
        <taxon>Agaricomycetes</taxon>
        <taxon>Agaricomycetidae</taxon>
        <taxon>Agaricales</taxon>
        <taxon>Marasmiineae</taxon>
        <taxon>Marasmiaceae</taxon>
        <taxon>Paramarasmius</taxon>
    </lineage>
</organism>
<dbReference type="Proteomes" id="UP001383192">
    <property type="component" value="Unassembled WGS sequence"/>
</dbReference>
<protein>
    <recommendedName>
        <fullName evidence="1">F-box domain-containing protein</fullName>
    </recommendedName>
</protein>
<keyword evidence="3" id="KW-1185">Reference proteome</keyword>
<dbReference type="InterPro" id="IPR001810">
    <property type="entry name" value="F-box_dom"/>
</dbReference>
<dbReference type="InterPro" id="IPR036047">
    <property type="entry name" value="F-box-like_dom_sf"/>
</dbReference>
<dbReference type="SUPFAM" id="SSF81383">
    <property type="entry name" value="F-box domain"/>
    <property type="match status" value="1"/>
</dbReference>
<gene>
    <name evidence="2" type="ORF">VNI00_004405</name>
</gene>
<feature type="domain" description="F-box" evidence="1">
    <location>
        <begin position="36"/>
        <end position="88"/>
    </location>
</feature>
<dbReference type="Gene3D" id="1.20.1280.50">
    <property type="match status" value="1"/>
</dbReference>
<evidence type="ECO:0000313" key="3">
    <source>
        <dbReference type="Proteomes" id="UP001383192"/>
    </source>
</evidence>
<evidence type="ECO:0000313" key="2">
    <source>
        <dbReference type="EMBL" id="KAK7053084.1"/>
    </source>
</evidence>
<dbReference type="Pfam" id="PF12937">
    <property type="entry name" value="F-box-like"/>
    <property type="match status" value="1"/>
</dbReference>
<evidence type="ECO:0000259" key="1">
    <source>
        <dbReference type="Pfam" id="PF12937"/>
    </source>
</evidence>
<proteinExistence type="predicted"/>
<comment type="caution">
    <text evidence="2">The sequence shown here is derived from an EMBL/GenBank/DDBJ whole genome shotgun (WGS) entry which is preliminary data.</text>
</comment>
<dbReference type="AlphaFoldDB" id="A0AAW0DN53"/>
<dbReference type="Gene3D" id="3.80.10.10">
    <property type="entry name" value="Ribonuclease Inhibitor"/>
    <property type="match status" value="1"/>
</dbReference>